<dbReference type="InterPro" id="IPR027417">
    <property type="entry name" value="P-loop_NTPase"/>
</dbReference>
<dbReference type="Proteomes" id="UP000095209">
    <property type="component" value="Unassembled WGS sequence"/>
</dbReference>
<dbReference type="GO" id="GO:0009236">
    <property type="term" value="P:cobalamin biosynthetic process"/>
    <property type="evidence" value="ECO:0007669"/>
    <property type="project" value="UniProtKB-UniPathway"/>
</dbReference>
<dbReference type="CDD" id="cd00544">
    <property type="entry name" value="CobU"/>
    <property type="match status" value="1"/>
</dbReference>
<dbReference type="GO" id="GO:0043752">
    <property type="term" value="F:adenosylcobinamide kinase activity"/>
    <property type="evidence" value="ECO:0007669"/>
    <property type="project" value="UniProtKB-EC"/>
</dbReference>
<feature type="binding site" evidence="19">
    <location>
        <position position="65"/>
    </location>
    <ligand>
        <name>GTP</name>
        <dbReference type="ChEBI" id="CHEBI:37565"/>
    </ligand>
</feature>
<evidence type="ECO:0000256" key="16">
    <source>
        <dbReference type="ARBA" id="ARBA00029570"/>
    </source>
</evidence>
<comment type="pathway">
    <text evidence="6">Cofactor biosynthesis; adenosylcobalamin biosynthesis; adenosylcobalamin from cob(II)yrinate a,c-diamide: step 5/7.</text>
</comment>
<dbReference type="Pfam" id="PF02283">
    <property type="entry name" value="CobU"/>
    <property type="match status" value="1"/>
</dbReference>
<evidence type="ECO:0000256" key="7">
    <source>
        <dbReference type="ARBA" id="ARBA00007490"/>
    </source>
</evidence>
<dbReference type="RefSeq" id="WP_069716420.1">
    <property type="nucleotide sequence ID" value="NZ_MJEH01000011.1"/>
</dbReference>
<evidence type="ECO:0000256" key="9">
    <source>
        <dbReference type="ARBA" id="ARBA00012523"/>
    </source>
</evidence>
<feature type="binding site" evidence="19">
    <location>
        <begin position="51"/>
        <end position="54"/>
    </location>
    <ligand>
        <name>GTP</name>
        <dbReference type="ChEBI" id="CHEBI:37565"/>
    </ligand>
</feature>
<evidence type="ECO:0000256" key="15">
    <source>
        <dbReference type="ARBA" id="ARBA00023134"/>
    </source>
</evidence>
<feature type="binding site" evidence="19">
    <location>
        <position position="86"/>
    </location>
    <ligand>
        <name>GTP</name>
        <dbReference type="ChEBI" id="CHEBI:37565"/>
    </ligand>
</feature>
<evidence type="ECO:0000256" key="3">
    <source>
        <dbReference type="ARBA" id="ARBA00001522"/>
    </source>
</evidence>
<reference evidence="20 21" key="1">
    <citation type="submission" date="2016-08" db="EMBL/GenBank/DDBJ databases">
        <title>Genome of Bacillus solimangrovi GH2-4.</title>
        <authorList>
            <person name="Lim S."/>
            <person name="Kim B.-C."/>
        </authorList>
    </citation>
    <scope>NUCLEOTIDE SEQUENCE [LARGE SCALE GENOMIC DNA]</scope>
    <source>
        <strain evidence="20 21">GH2-4</strain>
    </source>
</reference>
<dbReference type="PANTHER" id="PTHR34848">
    <property type="match status" value="1"/>
</dbReference>
<name>A0A1E5LHH4_9BACI</name>
<organism evidence="20 21">
    <name type="scientific">Bacillus solimangrovi</name>
    <dbReference type="NCBI Taxonomy" id="1305675"/>
    <lineage>
        <taxon>Bacteria</taxon>
        <taxon>Bacillati</taxon>
        <taxon>Bacillota</taxon>
        <taxon>Bacilli</taxon>
        <taxon>Bacillales</taxon>
        <taxon>Bacillaceae</taxon>
        <taxon>Bacillus</taxon>
    </lineage>
</organism>
<dbReference type="Gene3D" id="3.40.50.300">
    <property type="entry name" value="P-loop containing nucleotide triphosphate hydrolases"/>
    <property type="match status" value="1"/>
</dbReference>
<evidence type="ECO:0000313" key="20">
    <source>
        <dbReference type="EMBL" id="OEH93517.1"/>
    </source>
</evidence>
<evidence type="ECO:0000256" key="19">
    <source>
        <dbReference type="PIRSR" id="PIRSR006135-2"/>
    </source>
</evidence>
<dbReference type="PIRSF" id="PIRSF006135">
    <property type="entry name" value="CobU"/>
    <property type="match status" value="1"/>
</dbReference>
<keyword evidence="14" id="KW-0067">ATP-binding</keyword>
<keyword evidence="15 19" id="KW-0342">GTP-binding</keyword>
<evidence type="ECO:0000256" key="8">
    <source>
        <dbReference type="ARBA" id="ARBA00012016"/>
    </source>
</evidence>
<comment type="catalytic activity">
    <reaction evidence="1">
        <text>adenosylcob(III)inamide + ATP = adenosylcob(III)inamide phosphate + ADP + H(+)</text>
        <dbReference type="Rhea" id="RHEA:15769"/>
        <dbReference type="ChEBI" id="CHEBI:2480"/>
        <dbReference type="ChEBI" id="CHEBI:15378"/>
        <dbReference type="ChEBI" id="CHEBI:30616"/>
        <dbReference type="ChEBI" id="CHEBI:58502"/>
        <dbReference type="ChEBI" id="CHEBI:456216"/>
        <dbReference type="EC" id="2.7.1.156"/>
    </reaction>
</comment>
<comment type="catalytic activity">
    <reaction evidence="3">
        <text>adenosylcob(III)inamide + GTP = adenosylcob(III)inamide phosphate + GDP + H(+)</text>
        <dbReference type="Rhea" id="RHEA:15765"/>
        <dbReference type="ChEBI" id="CHEBI:2480"/>
        <dbReference type="ChEBI" id="CHEBI:15378"/>
        <dbReference type="ChEBI" id="CHEBI:37565"/>
        <dbReference type="ChEBI" id="CHEBI:58189"/>
        <dbReference type="ChEBI" id="CHEBI:58502"/>
        <dbReference type="EC" id="2.7.1.156"/>
    </reaction>
</comment>
<dbReference type="EMBL" id="MJEH01000011">
    <property type="protein sequence ID" value="OEH93517.1"/>
    <property type="molecule type" value="Genomic_DNA"/>
</dbReference>
<dbReference type="GO" id="GO:0005525">
    <property type="term" value="F:GTP binding"/>
    <property type="evidence" value="ECO:0007669"/>
    <property type="project" value="UniProtKB-KW"/>
</dbReference>
<comment type="caution">
    <text evidence="20">The sequence shown here is derived from an EMBL/GenBank/DDBJ whole genome shotgun (WGS) entry which is preliminary data.</text>
</comment>
<evidence type="ECO:0000256" key="17">
    <source>
        <dbReference type="ARBA" id="ARBA00030571"/>
    </source>
</evidence>
<keyword evidence="13" id="KW-0418">Kinase</keyword>
<comment type="pathway">
    <text evidence="5">Cofactor biosynthesis; adenosylcobalamin biosynthesis; adenosylcobalamin from cob(II)yrinate a,c-diamide: step 6/7.</text>
</comment>
<comment type="similarity">
    <text evidence="7">Belongs to the CobU/CobP family.</text>
</comment>
<keyword evidence="12 19" id="KW-0547">Nucleotide-binding</keyword>
<dbReference type="PANTHER" id="PTHR34848:SF1">
    <property type="entry name" value="BIFUNCTIONAL ADENOSYLCOBALAMIN BIOSYNTHESIS PROTEIN COBU"/>
    <property type="match status" value="1"/>
</dbReference>
<comment type="function">
    <text evidence="4">Catalyzes ATP-dependent phosphorylation of adenosylcobinamide and addition of GMP to adenosylcobinamide phosphate.</text>
</comment>
<feature type="binding site" evidence="19">
    <location>
        <begin position="34"/>
        <end position="36"/>
    </location>
    <ligand>
        <name>GTP</name>
        <dbReference type="ChEBI" id="CHEBI:37565"/>
    </ligand>
</feature>
<dbReference type="SUPFAM" id="SSF52540">
    <property type="entry name" value="P-loop containing nucleoside triphosphate hydrolases"/>
    <property type="match status" value="1"/>
</dbReference>
<evidence type="ECO:0000256" key="6">
    <source>
        <dbReference type="ARBA" id="ARBA00005159"/>
    </source>
</evidence>
<accession>A0A1E5LHH4</accession>
<dbReference type="InterPro" id="IPR003203">
    <property type="entry name" value="CobU/CobP"/>
</dbReference>
<keyword evidence="10" id="KW-0169">Cobalamin biosynthesis</keyword>
<feature type="active site" description="GMP-histidine intermediate" evidence="18">
    <location>
        <position position="50"/>
    </location>
</feature>
<evidence type="ECO:0000256" key="5">
    <source>
        <dbReference type="ARBA" id="ARBA00004692"/>
    </source>
</evidence>
<dbReference type="AlphaFoldDB" id="A0A1E5LHH4"/>
<dbReference type="GO" id="GO:0005524">
    <property type="term" value="F:ATP binding"/>
    <property type="evidence" value="ECO:0007669"/>
    <property type="project" value="UniProtKB-KW"/>
</dbReference>
<comment type="catalytic activity">
    <reaction evidence="2">
        <text>adenosylcob(III)inamide phosphate + GTP + H(+) = adenosylcob(III)inamide-GDP + diphosphate</text>
        <dbReference type="Rhea" id="RHEA:22712"/>
        <dbReference type="ChEBI" id="CHEBI:15378"/>
        <dbReference type="ChEBI" id="CHEBI:33019"/>
        <dbReference type="ChEBI" id="CHEBI:37565"/>
        <dbReference type="ChEBI" id="CHEBI:58502"/>
        <dbReference type="ChEBI" id="CHEBI:60487"/>
        <dbReference type="EC" id="2.7.7.62"/>
    </reaction>
</comment>
<dbReference type="EC" id="2.7.1.156" evidence="8"/>
<dbReference type="EC" id="2.7.7.62" evidence="9"/>
<evidence type="ECO:0000256" key="12">
    <source>
        <dbReference type="ARBA" id="ARBA00022741"/>
    </source>
</evidence>
<gene>
    <name evidence="20" type="ORF">BFG57_00555</name>
</gene>
<keyword evidence="11" id="KW-0808">Transferase</keyword>
<evidence type="ECO:0000256" key="13">
    <source>
        <dbReference type="ARBA" id="ARBA00022777"/>
    </source>
</evidence>
<evidence type="ECO:0000256" key="1">
    <source>
        <dbReference type="ARBA" id="ARBA00000312"/>
    </source>
</evidence>
<dbReference type="GO" id="GO:0008820">
    <property type="term" value="F:cobinamide phosphate guanylyltransferase activity"/>
    <property type="evidence" value="ECO:0007669"/>
    <property type="project" value="UniProtKB-EC"/>
</dbReference>
<proteinExistence type="inferred from homology"/>
<protein>
    <recommendedName>
        <fullName evidence="16">Adenosylcobinamide kinase</fullName>
        <ecNumber evidence="8">2.7.1.156</ecNumber>
        <ecNumber evidence="9">2.7.7.62</ecNumber>
    </recommendedName>
    <alternativeName>
        <fullName evidence="17">Adenosylcobinamide-phosphate guanylyltransferase</fullName>
    </alternativeName>
</protein>
<keyword evidence="21" id="KW-1185">Reference proteome</keyword>
<feature type="binding site" evidence="19">
    <location>
        <begin position="7"/>
        <end position="14"/>
    </location>
    <ligand>
        <name>GTP</name>
        <dbReference type="ChEBI" id="CHEBI:37565"/>
    </ligand>
</feature>
<evidence type="ECO:0000256" key="14">
    <source>
        <dbReference type="ARBA" id="ARBA00022840"/>
    </source>
</evidence>
<sequence length="183" mass="21089">MLTFVCGGVRSGKSSFAEQLIEEHSDQSQCHYIATSTITDSEMQNRIVRHKNDRVQSQINWQTWEQPKQLDLLTRHFSKDDVLLIDCLTVWLSNELFTSNIWKCEEKVATTVNKMLDVLKTLSERCKHVIIVSNDIFHSGFPDDFGSKVYVRSLGHLHQAIVRMSNLSYEVEFGSARLMKDAH</sequence>
<evidence type="ECO:0000256" key="2">
    <source>
        <dbReference type="ARBA" id="ARBA00000711"/>
    </source>
</evidence>
<evidence type="ECO:0000256" key="4">
    <source>
        <dbReference type="ARBA" id="ARBA00003889"/>
    </source>
</evidence>
<dbReference type="UniPathway" id="UPA00148">
    <property type="reaction ID" value="UER00236"/>
</dbReference>
<evidence type="ECO:0000313" key="21">
    <source>
        <dbReference type="Proteomes" id="UP000095209"/>
    </source>
</evidence>
<dbReference type="STRING" id="1305675.BFG57_00555"/>
<evidence type="ECO:0000256" key="18">
    <source>
        <dbReference type="PIRSR" id="PIRSR006135-1"/>
    </source>
</evidence>
<evidence type="ECO:0000256" key="10">
    <source>
        <dbReference type="ARBA" id="ARBA00022573"/>
    </source>
</evidence>
<evidence type="ECO:0000256" key="11">
    <source>
        <dbReference type="ARBA" id="ARBA00022679"/>
    </source>
</evidence>